<accession>A0AAF0BMG3</accession>
<reference evidence="3" key="1">
    <citation type="submission" date="2023-01" db="EMBL/GenBank/DDBJ databases">
        <title>The genome sequence of Kordiimonadaceae bacterium 6D33.</title>
        <authorList>
            <person name="Liu Y."/>
        </authorList>
    </citation>
    <scope>NUCLEOTIDE SEQUENCE</scope>
    <source>
        <strain evidence="3">6D33</strain>
    </source>
</reference>
<evidence type="ECO:0000256" key="1">
    <source>
        <dbReference type="SAM" id="MobiDB-lite"/>
    </source>
</evidence>
<sequence>MRTMGQGVDPGASEGSADFDNRRQWTRRTILWPASIRLGGQVRYCHLRNLSLGGVRARAGADVALAEGTEITVDIPSRGTFTATVAWQGGPDLGLSFRDAPTRVFEQLADIAEALGLGRGEPAGSTA</sequence>
<gene>
    <name evidence="3" type="ORF">PH603_01980</name>
</gene>
<dbReference type="InterPro" id="IPR009875">
    <property type="entry name" value="PilZ_domain"/>
</dbReference>
<dbReference type="Gene3D" id="2.40.10.220">
    <property type="entry name" value="predicted glycosyltransferase like domains"/>
    <property type="match status" value="1"/>
</dbReference>
<name>A0AAF0BMG3_9PROT</name>
<evidence type="ECO:0000313" key="3">
    <source>
        <dbReference type="EMBL" id="WCL54525.1"/>
    </source>
</evidence>
<proteinExistence type="predicted"/>
<dbReference type="RefSeq" id="WP_289504244.1">
    <property type="nucleotide sequence ID" value="NZ_CP116805.1"/>
</dbReference>
<evidence type="ECO:0000313" key="4">
    <source>
        <dbReference type="Proteomes" id="UP001217500"/>
    </source>
</evidence>
<dbReference type="GO" id="GO:0035438">
    <property type="term" value="F:cyclic-di-GMP binding"/>
    <property type="evidence" value="ECO:0007669"/>
    <property type="project" value="InterPro"/>
</dbReference>
<keyword evidence="4" id="KW-1185">Reference proteome</keyword>
<feature type="region of interest" description="Disordered" evidence="1">
    <location>
        <begin position="1"/>
        <end position="20"/>
    </location>
</feature>
<dbReference type="Proteomes" id="UP001217500">
    <property type="component" value="Chromosome"/>
</dbReference>
<evidence type="ECO:0000259" key="2">
    <source>
        <dbReference type="Pfam" id="PF07238"/>
    </source>
</evidence>
<dbReference type="KEGG" id="gso:PH603_01980"/>
<organism evidence="3 4">
    <name type="scientific">Gimibacter soli</name>
    <dbReference type="NCBI Taxonomy" id="3024400"/>
    <lineage>
        <taxon>Bacteria</taxon>
        <taxon>Pseudomonadati</taxon>
        <taxon>Pseudomonadota</taxon>
        <taxon>Alphaproteobacteria</taxon>
        <taxon>Kordiimonadales</taxon>
        <taxon>Temperatibacteraceae</taxon>
        <taxon>Gimibacter</taxon>
    </lineage>
</organism>
<dbReference type="AlphaFoldDB" id="A0AAF0BMG3"/>
<feature type="domain" description="PilZ" evidence="2">
    <location>
        <begin position="21"/>
        <end position="111"/>
    </location>
</feature>
<dbReference type="Pfam" id="PF07238">
    <property type="entry name" value="PilZ"/>
    <property type="match status" value="1"/>
</dbReference>
<dbReference type="EMBL" id="CP116805">
    <property type="protein sequence ID" value="WCL54525.1"/>
    <property type="molecule type" value="Genomic_DNA"/>
</dbReference>
<dbReference type="SUPFAM" id="SSF141371">
    <property type="entry name" value="PilZ domain-like"/>
    <property type="match status" value="1"/>
</dbReference>
<protein>
    <submittedName>
        <fullName evidence="3">PilZ domain-containing protein</fullName>
    </submittedName>
</protein>